<dbReference type="EMBL" id="VJZD01000205">
    <property type="protein sequence ID" value="MPY36224.1"/>
    <property type="molecule type" value="Genomic_DNA"/>
</dbReference>
<feature type="non-terminal residue" evidence="2">
    <location>
        <position position="1"/>
    </location>
</feature>
<protein>
    <submittedName>
        <fullName evidence="2">Rhamnose ABC transporter substrate-binding protein</fullName>
    </submittedName>
</protein>
<keyword evidence="3" id="KW-1185">Reference proteome</keyword>
<accession>A0A5N8VQ37</accession>
<reference evidence="2 3" key="1">
    <citation type="submission" date="2019-07" db="EMBL/GenBank/DDBJ databases">
        <title>New species of Amycolatopsis and Streptomyces.</title>
        <authorList>
            <person name="Duangmal K."/>
            <person name="Teo W.F.A."/>
            <person name="Lipun K."/>
        </authorList>
    </citation>
    <scope>NUCLEOTIDE SEQUENCE [LARGE SCALE GENOMIC DNA]</scope>
    <source>
        <strain evidence="2 3">NBRC 109810</strain>
    </source>
</reference>
<evidence type="ECO:0000313" key="2">
    <source>
        <dbReference type="EMBL" id="MPY36224.1"/>
    </source>
</evidence>
<dbReference type="Gene3D" id="3.40.50.2300">
    <property type="match status" value="2"/>
</dbReference>
<dbReference type="EMBL" id="VJZD01000155">
    <property type="protein sequence ID" value="MPY35368.1"/>
    <property type="molecule type" value="Genomic_DNA"/>
</dbReference>
<proteinExistence type="predicted"/>
<evidence type="ECO:0000313" key="3">
    <source>
        <dbReference type="Proteomes" id="UP000325849"/>
    </source>
</evidence>
<evidence type="ECO:0000313" key="1">
    <source>
        <dbReference type="EMBL" id="MPY35368.1"/>
    </source>
</evidence>
<dbReference type="AlphaFoldDB" id="A0A5N8VQ37"/>
<dbReference type="Proteomes" id="UP000325849">
    <property type="component" value="Unassembled WGS sequence"/>
</dbReference>
<name>A0A5N8VQ37_9ACTN</name>
<comment type="caution">
    <text evidence="2">The sequence shown here is derived from an EMBL/GenBank/DDBJ whole genome shotgun (WGS) entry which is preliminary data.</text>
</comment>
<organism evidence="2 3">
    <name type="scientific">Streptomyces adustus</name>
    <dbReference type="NCBI Taxonomy" id="1609272"/>
    <lineage>
        <taxon>Bacteria</taxon>
        <taxon>Bacillati</taxon>
        <taxon>Actinomycetota</taxon>
        <taxon>Actinomycetes</taxon>
        <taxon>Kitasatosporales</taxon>
        <taxon>Streptomycetaceae</taxon>
        <taxon>Streptomyces</taxon>
    </lineage>
</organism>
<gene>
    <name evidence="1" type="ORF">FNH09_30275</name>
    <name evidence="2" type="ORF">FNH09_34880</name>
</gene>
<sequence>TGKEGETFTAGSMGSYTIGKDGVISLGKPTVFDAKNIDQFNF</sequence>